<sequence>MYPVNYRSKAPIATNWTGVLNDLFGLDPNDKVESAHDSSSGIASDVASYYPQTNMSTFKGDNAGSDKTSEDSGRKSVSWASNLDSPRSSNHYVQMHINKQRQSPVTTATYKQKHISPRDKLVNKSVTIDLQDTTKLFLSSKGKHSRPSPFELLSDDIVLKILSYLPSDHLCRCSRVSRQWYEFVWEPFLWTKIVINNKNINVDKALKILTKRLGYNTPYVCVILERINLNGCEQLTDKGLQIIAKRCPELRHIGLQGCHNVTNAAVFELVSNCVNLEHFDLTGCSSVTCISLLEGAVSHGTPRHQQQIYLRYLDMTDCFSLDDEGLGIIAMHCSQLQFLYLRRCVRLTDESMQYLANYCSTLRELSVSDCRKITDLGLRDLSKLGDNLRYLSVAKCDRMSDVGVRYLAKFCSKLRYLNVRGCEGVSDESLELLSLNCPRMRSLDVGKCDITDEGLLVLSQNCPQLRKLSLKSCDSITDKGVVQLSYHCRGLQQLNIQDCNISVEGYKLVKRYCRRCIIEHTNPAFY</sequence>
<protein>
    <recommendedName>
        <fullName evidence="3">F-box domain-containing protein</fullName>
    </recommendedName>
</protein>
<dbReference type="InterPro" id="IPR036047">
    <property type="entry name" value="F-box-like_dom_sf"/>
</dbReference>
<evidence type="ECO:0000313" key="5">
    <source>
        <dbReference type="Proteomes" id="UP001347796"/>
    </source>
</evidence>
<dbReference type="PROSITE" id="PS50181">
    <property type="entry name" value="FBOX"/>
    <property type="match status" value="1"/>
</dbReference>
<name>A0AAN8JVT7_PATCE</name>
<feature type="compositionally biased region" description="Polar residues" evidence="2">
    <location>
        <begin position="78"/>
        <end position="89"/>
    </location>
</feature>
<gene>
    <name evidence="4" type="ORF">SNE40_010815</name>
</gene>
<dbReference type="SUPFAM" id="SSF81383">
    <property type="entry name" value="F-box domain"/>
    <property type="match status" value="1"/>
</dbReference>
<organism evidence="4 5">
    <name type="scientific">Patella caerulea</name>
    <name type="common">Rayed Mediterranean limpet</name>
    <dbReference type="NCBI Taxonomy" id="87958"/>
    <lineage>
        <taxon>Eukaryota</taxon>
        <taxon>Metazoa</taxon>
        <taxon>Spiralia</taxon>
        <taxon>Lophotrochozoa</taxon>
        <taxon>Mollusca</taxon>
        <taxon>Gastropoda</taxon>
        <taxon>Patellogastropoda</taxon>
        <taxon>Patelloidea</taxon>
        <taxon>Patellidae</taxon>
        <taxon>Patella</taxon>
    </lineage>
</organism>
<dbReference type="GO" id="GO:0019005">
    <property type="term" value="C:SCF ubiquitin ligase complex"/>
    <property type="evidence" value="ECO:0007669"/>
    <property type="project" value="TreeGrafter"/>
</dbReference>
<dbReference type="AlphaFoldDB" id="A0AAN8JVT7"/>
<evidence type="ECO:0000259" key="3">
    <source>
        <dbReference type="PROSITE" id="PS50181"/>
    </source>
</evidence>
<dbReference type="InterPro" id="IPR001810">
    <property type="entry name" value="F-box_dom"/>
</dbReference>
<keyword evidence="1" id="KW-0833">Ubl conjugation pathway</keyword>
<dbReference type="Gene3D" id="1.20.1280.50">
    <property type="match status" value="1"/>
</dbReference>
<dbReference type="EMBL" id="JAZGQO010000007">
    <property type="protein sequence ID" value="KAK6183309.1"/>
    <property type="molecule type" value="Genomic_DNA"/>
</dbReference>
<dbReference type="FunFam" id="3.80.10.10:FF:000122">
    <property type="entry name" value="F-box/LRR-repeat protein 7 isoform X1"/>
    <property type="match status" value="1"/>
</dbReference>
<comment type="caution">
    <text evidence="4">The sequence shown here is derived from an EMBL/GenBank/DDBJ whole genome shotgun (WGS) entry which is preliminary data.</text>
</comment>
<dbReference type="Pfam" id="PF25372">
    <property type="entry name" value="DUF7885"/>
    <property type="match status" value="2"/>
</dbReference>
<dbReference type="SUPFAM" id="SSF52047">
    <property type="entry name" value="RNI-like"/>
    <property type="match status" value="1"/>
</dbReference>
<dbReference type="InterPro" id="IPR057207">
    <property type="entry name" value="FBXL15_LRR"/>
</dbReference>
<dbReference type="Pfam" id="PF12937">
    <property type="entry name" value="F-box-like"/>
    <property type="match status" value="1"/>
</dbReference>
<dbReference type="Proteomes" id="UP001347796">
    <property type="component" value="Unassembled WGS sequence"/>
</dbReference>
<feature type="domain" description="F-box" evidence="3">
    <location>
        <begin position="147"/>
        <end position="193"/>
    </location>
</feature>
<dbReference type="SMART" id="SM00367">
    <property type="entry name" value="LRR_CC"/>
    <property type="match status" value="10"/>
</dbReference>
<dbReference type="InterPro" id="IPR032675">
    <property type="entry name" value="LRR_dom_sf"/>
</dbReference>
<dbReference type="Gene3D" id="3.80.10.10">
    <property type="entry name" value="Ribonuclease Inhibitor"/>
    <property type="match status" value="2"/>
</dbReference>
<evidence type="ECO:0000313" key="4">
    <source>
        <dbReference type="EMBL" id="KAK6183309.1"/>
    </source>
</evidence>
<dbReference type="PANTHER" id="PTHR13318">
    <property type="entry name" value="PARTNER OF PAIRED, ISOFORM B-RELATED"/>
    <property type="match status" value="1"/>
</dbReference>
<evidence type="ECO:0000256" key="2">
    <source>
        <dbReference type="SAM" id="MobiDB-lite"/>
    </source>
</evidence>
<evidence type="ECO:0000256" key="1">
    <source>
        <dbReference type="ARBA" id="ARBA00022786"/>
    </source>
</evidence>
<dbReference type="PANTHER" id="PTHR13318:SF50">
    <property type="entry name" value="F-BOX_LRR-REPEAT PROTEIN 7"/>
    <property type="match status" value="1"/>
</dbReference>
<dbReference type="GO" id="GO:0031146">
    <property type="term" value="P:SCF-dependent proteasomal ubiquitin-dependent protein catabolic process"/>
    <property type="evidence" value="ECO:0007669"/>
    <property type="project" value="TreeGrafter"/>
</dbReference>
<proteinExistence type="predicted"/>
<accession>A0AAN8JVT7</accession>
<keyword evidence="5" id="KW-1185">Reference proteome</keyword>
<dbReference type="InterPro" id="IPR006553">
    <property type="entry name" value="Leu-rich_rpt_Cys-con_subtyp"/>
</dbReference>
<reference evidence="4 5" key="1">
    <citation type="submission" date="2024-01" db="EMBL/GenBank/DDBJ databases">
        <title>The genome of the rayed Mediterranean limpet Patella caerulea (Linnaeus, 1758).</title>
        <authorList>
            <person name="Anh-Thu Weber A."/>
            <person name="Halstead-Nussloch G."/>
        </authorList>
    </citation>
    <scope>NUCLEOTIDE SEQUENCE [LARGE SCALE GENOMIC DNA]</scope>
    <source>
        <strain evidence="4">AATW-2023a</strain>
        <tissue evidence="4">Whole specimen</tissue>
    </source>
</reference>
<feature type="region of interest" description="Disordered" evidence="2">
    <location>
        <begin position="55"/>
        <end position="89"/>
    </location>
</feature>
<dbReference type="SMART" id="SM00256">
    <property type="entry name" value="FBOX"/>
    <property type="match status" value="1"/>
</dbReference>